<dbReference type="AlphaFoldDB" id="A0A8S9MIN3"/>
<feature type="region of interest" description="Disordered" evidence="1">
    <location>
        <begin position="639"/>
        <end position="659"/>
    </location>
</feature>
<proteinExistence type="predicted"/>
<dbReference type="GO" id="GO:0000911">
    <property type="term" value="P:cytokinesis by cell plate formation"/>
    <property type="evidence" value="ECO:0007669"/>
    <property type="project" value="InterPro"/>
</dbReference>
<reference evidence="2" key="1">
    <citation type="submission" date="2019-12" db="EMBL/GenBank/DDBJ databases">
        <title>Genome sequencing and annotation of Brassica cretica.</title>
        <authorList>
            <person name="Studholme D.J."/>
            <person name="Sarris P.F."/>
        </authorList>
    </citation>
    <scope>NUCLEOTIDE SEQUENCE</scope>
    <source>
        <strain evidence="2">PFS-001/15</strain>
        <tissue evidence="2">Leaf</tissue>
    </source>
</reference>
<feature type="region of interest" description="Disordered" evidence="1">
    <location>
        <begin position="1"/>
        <end position="54"/>
    </location>
</feature>
<feature type="region of interest" description="Disordered" evidence="1">
    <location>
        <begin position="70"/>
        <end position="216"/>
    </location>
</feature>
<comment type="caution">
    <text evidence="2">The sequence shown here is derived from an EMBL/GenBank/DDBJ whole genome shotgun (WGS) entry which is preliminary data.</text>
</comment>
<dbReference type="PANTHER" id="PTHR31762">
    <property type="entry name" value="FAS-BINDING FACTOR-LIKE PROTEIN"/>
    <property type="match status" value="1"/>
</dbReference>
<dbReference type="EMBL" id="QGKW02000007">
    <property type="protein sequence ID" value="KAF2618088.1"/>
    <property type="molecule type" value="Genomic_DNA"/>
</dbReference>
<feature type="compositionally biased region" description="Low complexity" evidence="1">
    <location>
        <begin position="157"/>
        <end position="169"/>
    </location>
</feature>
<feature type="non-terminal residue" evidence="2">
    <location>
        <position position="1"/>
    </location>
</feature>
<dbReference type="PANTHER" id="PTHR31762:SF4">
    <property type="entry name" value="COILED-COIL DOMAIN-CONTAINING PROTEIN SCD2"/>
    <property type="match status" value="1"/>
</dbReference>
<feature type="compositionally biased region" description="Acidic residues" evidence="1">
    <location>
        <begin position="76"/>
        <end position="86"/>
    </location>
</feature>
<sequence>TLLMDRRRAGSPVYGRQWSDTSNSTESSSPTMSPAHRKQLGGVGGFSTAKRSQNVAAKAAAQRLAKVMALQNKDNGDEDEEDEDEDLSLRFAPTSLKPARHAPSSLSSTGSNNSNGDSKPPAVSFALRNRSPSPAVNSLGRNFVEQVPSVRSASAGRPSISTRSTTPTPNLMPPSRVSVKAPSAIPPLDPPTRNRDKRFFADLPSVNSKEKGDQREASALRDELDMLQEENEIVLEKLRRAEEKKAEAEARAKELEKQVASLGEGVSLEAKLLSRKEAALRQREATLNAAKQKNNGKDDVLVSLRSELESLKDEATTAAERLQEAESEAKSLRTMTQRMILTQDEMEEVVLKRCWLARYWGLAVQYDIFADIALSRHEHWSALAPLPFELVTSAAQKAKDLSWDKGSSKFCFSLNCKVYLAYCFVRNEAGGNDRNRAARDLSDLTGEGNIESMLSVEMGLRELASLKVEDAIVLAFAQQRKPSLIRQTVSDQKGHGESRFVDAYGKEKTFRKWSRKKNLETLGRFRDRTNFGLNSLMAMSSAISLIFFLQYSHLILNAELGEAEQEDVAFKQAWLMYFWGRAKLLGVEEDIAEERVQLWISRSNGKSTTSHDSLDVERGLIELRKLGIEQQLWEASRREIDQLPSPTSSPSNHDLDADP</sequence>
<accession>A0A8S9MIN3</accession>
<feature type="compositionally biased region" description="Polar residues" evidence="1">
    <location>
        <begin position="130"/>
        <end position="140"/>
    </location>
</feature>
<evidence type="ECO:0000313" key="2">
    <source>
        <dbReference type="EMBL" id="KAF2618088.1"/>
    </source>
</evidence>
<dbReference type="Proteomes" id="UP000712281">
    <property type="component" value="Unassembled WGS sequence"/>
</dbReference>
<gene>
    <name evidence="2" type="ORF">F2Q68_00041163</name>
</gene>
<feature type="compositionally biased region" description="Low complexity" evidence="1">
    <location>
        <begin position="19"/>
        <end position="33"/>
    </location>
</feature>
<organism evidence="2 3">
    <name type="scientific">Brassica cretica</name>
    <name type="common">Mustard</name>
    <dbReference type="NCBI Taxonomy" id="69181"/>
    <lineage>
        <taxon>Eukaryota</taxon>
        <taxon>Viridiplantae</taxon>
        <taxon>Streptophyta</taxon>
        <taxon>Embryophyta</taxon>
        <taxon>Tracheophyta</taxon>
        <taxon>Spermatophyta</taxon>
        <taxon>Magnoliopsida</taxon>
        <taxon>eudicotyledons</taxon>
        <taxon>Gunneridae</taxon>
        <taxon>Pentapetalae</taxon>
        <taxon>rosids</taxon>
        <taxon>malvids</taxon>
        <taxon>Brassicales</taxon>
        <taxon>Brassicaceae</taxon>
        <taxon>Brassiceae</taxon>
        <taxon>Brassica</taxon>
    </lineage>
</organism>
<evidence type="ECO:0000256" key="1">
    <source>
        <dbReference type="SAM" id="MobiDB-lite"/>
    </source>
</evidence>
<protein>
    <recommendedName>
        <fullName evidence="4">Coiled-coil domain-containing protein SCD2</fullName>
    </recommendedName>
</protein>
<dbReference type="InterPro" id="IPR040321">
    <property type="entry name" value="SCD2-like"/>
</dbReference>
<evidence type="ECO:0000313" key="3">
    <source>
        <dbReference type="Proteomes" id="UP000712281"/>
    </source>
</evidence>
<evidence type="ECO:0008006" key="4">
    <source>
        <dbReference type="Google" id="ProtNLM"/>
    </source>
</evidence>
<feature type="compositionally biased region" description="Low complexity" evidence="1">
    <location>
        <begin position="104"/>
        <end position="118"/>
    </location>
</feature>
<name>A0A8S9MIN3_BRACR</name>